<dbReference type="RefSeq" id="WP_004440842.1">
    <property type="nucleotide sequence ID" value="NZ_AHOP02000053.1"/>
</dbReference>
<name>M6U518_9LEPT</name>
<proteinExistence type="predicted"/>
<dbReference type="EMBL" id="AHOP02000053">
    <property type="protein sequence ID" value="EMO39570.1"/>
    <property type="molecule type" value="Genomic_DNA"/>
</dbReference>
<dbReference type="Proteomes" id="UP000012153">
    <property type="component" value="Unassembled WGS sequence"/>
</dbReference>
<sequence length="185" mass="21699">MTKNRIKHRRNIIYGDSIQKLRESLIEEIKWTKNEIINIHSSKIILKSIFGRLDRSRYIAEDDIIIKIDLLNESNSASVDIEAIYFYSRAEWILFQDNKKYPSTNSDLPGFKSRHFLTPPVRKLLKNSLAKLIFKTKRILGYAFGCDELNDSYRETGRTVLRLVTSEGNFEYELSLDVTIEEMPF</sequence>
<accession>M6U518</accession>
<evidence type="ECO:0000313" key="1">
    <source>
        <dbReference type="EMBL" id="EMO39570.1"/>
    </source>
</evidence>
<comment type="caution">
    <text evidence="1">The sequence shown here is derived from an EMBL/GenBank/DDBJ whole genome shotgun (WGS) entry which is preliminary data.</text>
</comment>
<protein>
    <submittedName>
        <fullName evidence="1">Uncharacterized protein</fullName>
    </submittedName>
</protein>
<gene>
    <name evidence="1" type="ORF">LEP1GSC186_3280</name>
</gene>
<organism evidence="1 2">
    <name type="scientific">Leptospira noguchii serovar Autumnalis str. ZUN142</name>
    <dbReference type="NCBI Taxonomy" id="1085540"/>
    <lineage>
        <taxon>Bacteria</taxon>
        <taxon>Pseudomonadati</taxon>
        <taxon>Spirochaetota</taxon>
        <taxon>Spirochaetia</taxon>
        <taxon>Leptospirales</taxon>
        <taxon>Leptospiraceae</taxon>
        <taxon>Leptospira</taxon>
    </lineage>
</organism>
<evidence type="ECO:0000313" key="2">
    <source>
        <dbReference type="Proteomes" id="UP000012153"/>
    </source>
</evidence>
<dbReference type="AlphaFoldDB" id="M6U518"/>
<reference evidence="1 2" key="1">
    <citation type="submission" date="2013-01" db="EMBL/GenBank/DDBJ databases">
        <authorList>
            <person name="Harkins D.M."/>
            <person name="Durkin A.S."/>
            <person name="Brinkac L.M."/>
            <person name="Haft D.H."/>
            <person name="Selengut J.D."/>
            <person name="Sanka R."/>
            <person name="DePew J."/>
            <person name="Purushe J."/>
            <person name="Matthias M.A."/>
            <person name="Vinetz J.M."/>
            <person name="Sutton G.G."/>
            <person name="Nierman W.C."/>
            <person name="Fouts D.E."/>
        </authorList>
    </citation>
    <scope>NUCLEOTIDE SEQUENCE [LARGE SCALE GENOMIC DNA]</scope>
    <source>
        <strain evidence="1 2">ZUN142</strain>
    </source>
</reference>